<dbReference type="Pfam" id="PF13377">
    <property type="entry name" value="Peripla_BP_3"/>
    <property type="match status" value="1"/>
</dbReference>
<accession>A0A6L8MUY2</accession>
<evidence type="ECO:0000259" key="5">
    <source>
        <dbReference type="PROSITE" id="PS50932"/>
    </source>
</evidence>
<dbReference type="RefSeq" id="WP_160863639.1">
    <property type="nucleotide sequence ID" value="NZ_JAIMEP010000001.1"/>
</dbReference>
<dbReference type="InterPro" id="IPR000843">
    <property type="entry name" value="HTH_LacI"/>
</dbReference>
<dbReference type="InterPro" id="IPR001387">
    <property type="entry name" value="Cro/C1-type_HTH"/>
</dbReference>
<evidence type="ECO:0000256" key="2">
    <source>
        <dbReference type="ARBA" id="ARBA00023015"/>
    </source>
</evidence>
<dbReference type="GeneID" id="78827610"/>
<keyword evidence="3" id="KW-0238">DNA-binding</keyword>
<proteinExistence type="predicted"/>
<dbReference type="InterPro" id="IPR010982">
    <property type="entry name" value="Lambda_DNA-bd_dom_sf"/>
</dbReference>
<dbReference type="CDD" id="cd06291">
    <property type="entry name" value="PBP1_Qymf-like"/>
    <property type="match status" value="1"/>
</dbReference>
<feature type="domain" description="HTH cro/C1-type" evidence="6">
    <location>
        <begin position="5"/>
        <end position="51"/>
    </location>
</feature>
<keyword evidence="1" id="KW-0678">Repressor</keyword>
<dbReference type="PRINTS" id="PR00036">
    <property type="entry name" value="HTHLACI"/>
</dbReference>
<dbReference type="CDD" id="cd01392">
    <property type="entry name" value="HTH_LacI"/>
    <property type="match status" value="1"/>
</dbReference>
<dbReference type="SMART" id="SM00354">
    <property type="entry name" value="HTH_LACI"/>
    <property type="match status" value="1"/>
</dbReference>
<feature type="domain" description="HTH lacI-type" evidence="5">
    <location>
        <begin position="7"/>
        <end position="61"/>
    </location>
</feature>
<dbReference type="Gene3D" id="3.40.50.2300">
    <property type="match status" value="2"/>
</dbReference>
<dbReference type="InterPro" id="IPR028082">
    <property type="entry name" value="Peripla_BP_I"/>
</dbReference>
<dbReference type="Pfam" id="PF00356">
    <property type="entry name" value="LacI"/>
    <property type="match status" value="1"/>
</dbReference>
<sequence>MEPTKSITMKDVAKLAGVSVGTVSRVINQEQGIKEITLQKVHQAIDELGYIPDVYARGMKKNKTETIALIIPTVWHPFFGEFAYHIEVELSKKGYKLLLCNISGPKRELDCITMLQQNKVDGIIAITYSPIENYLSSNIPFVSIDRTYEDKAIACVSSDNRKGAELAAQVLISKGGTHFGFIGGHNKTINETKKRRLYFEKTIIEAGFPCEVLDLEEPYDDFLEQVEVFLRKHPQIDAIFTINDFAALDTIEILEKIGKRVPEDVQIVGYDGILQAEERSQYLSTIRQPIGEMAKEAVACLLDIIDKKERPLQITLPISYIEGKTTKNFKKQLTENGYNDKIKSSS</sequence>
<dbReference type="InterPro" id="IPR046335">
    <property type="entry name" value="LacI/GalR-like_sensor"/>
</dbReference>
<evidence type="ECO:0000313" key="8">
    <source>
        <dbReference type="Proteomes" id="UP000483765"/>
    </source>
</evidence>
<dbReference type="AlphaFoldDB" id="A0A6L8MUY2"/>
<evidence type="ECO:0000256" key="3">
    <source>
        <dbReference type="ARBA" id="ARBA00023125"/>
    </source>
</evidence>
<protein>
    <submittedName>
        <fullName evidence="7">Substrate-binding domain-containing protein</fullName>
    </submittedName>
</protein>
<dbReference type="PROSITE" id="PS50932">
    <property type="entry name" value="HTH_LACI_2"/>
    <property type="match status" value="1"/>
</dbReference>
<dbReference type="PROSITE" id="PS00356">
    <property type="entry name" value="HTH_LACI_1"/>
    <property type="match status" value="1"/>
</dbReference>
<name>A0A6L8MUY2_STRSU</name>
<dbReference type="SUPFAM" id="SSF53822">
    <property type="entry name" value="Periplasmic binding protein-like I"/>
    <property type="match status" value="1"/>
</dbReference>
<organism evidence="7 8">
    <name type="scientific">Streptococcus suis</name>
    <dbReference type="NCBI Taxonomy" id="1307"/>
    <lineage>
        <taxon>Bacteria</taxon>
        <taxon>Bacillati</taxon>
        <taxon>Bacillota</taxon>
        <taxon>Bacilli</taxon>
        <taxon>Lactobacillales</taxon>
        <taxon>Streptococcaceae</taxon>
        <taxon>Streptococcus</taxon>
    </lineage>
</organism>
<keyword evidence="2" id="KW-0805">Transcription regulation</keyword>
<dbReference type="PROSITE" id="PS50943">
    <property type="entry name" value="HTH_CROC1"/>
    <property type="match status" value="1"/>
</dbReference>
<keyword evidence="4" id="KW-0804">Transcription</keyword>
<dbReference type="Proteomes" id="UP000483765">
    <property type="component" value="Unassembled WGS sequence"/>
</dbReference>
<evidence type="ECO:0000256" key="1">
    <source>
        <dbReference type="ARBA" id="ARBA00022491"/>
    </source>
</evidence>
<dbReference type="PANTHER" id="PTHR30146">
    <property type="entry name" value="LACI-RELATED TRANSCRIPTIONAL REPRESSOR"/>
    <property type="match status" value="1"/>
</dbReference>
<evidence type="ECO:0000313" key="7">
    <source>
        <dbReference type="EMBL" id="MYN68882.1"/>
    </source>
</evidence>
<dbReference type="SUPFAM" id="SSF47413">
    <property type="entry name" value="lambda repressor-like DNA-binding domains"/>
    <property type="match status" value="1"/>
</dbReference>
<reference evidence="7 8" key="1">
    <citation type="submission" date="2019-11" db="EMBL/GenBank/DDBJ databases">
        <title>Divergent Streptococcus suis from cattle.</title>
        <authorList>
            <person name="Williamson C."/>
        </authorList>
    </citation>
    <scope>NUCLEOTIDE SEQUENCE [LARGE SCALE GENOMIC DNA]</scope>
    <source>
        <strain evidence="7 8">10-36905</strain>
    </source>
</reference>
<dbReference type="EMBL" id="WNXH01000002">
    <property type="protein sequence ID" value="MYN68882.1"/>
    <property type="molecule type" value="Genomic_DNA"/>
</dbReference>
<dbReference type="GO" id="GO:0003700">
    <property type="term" value="F:DNA-binding transcription factor activity"/>
    <property type="evidence" value="ECO:0007669"/>
    <property type="project" value="TreeGrafter"/>
</dbReference>
<evidence type="ECO:0000259" key="6">
    <source>
        <dbReference type="PROSITE" id="PS50943"/>
    </source>
</evidence>
<dbReference type="GO" id="GO:0000976">
    <property type="term" value="F:transcription cis-regulatory region binding"/>
    <property type="evidence" value="ECO:0007669"/>
    <property type="project" value="TreeGrafter"/>
</dbReference>
<dbReference type="PANTHER" id="PTHR30146:SF95">
    <property type="entry name" value="RIBOSE OPERON REPRESSOR"/>
    <property type="match status" value="1"/>
</dbReference>
<evidence type="ECO:0000256" key="4">
    <source>
        <dbReference type="ARBA" id="ARBA00023163"/>
    </source>
</evidence>
<comment type="caution">
    <text evidence="7">The sequence shown here is derived from an EMBL/GenBank/DDBJ whole genome shotgun (WGS) entry which is preliminary data.</text>
</comment>
<dbReference type="Gene3D" id="1.10.260.40">
    <property type="entry name" value="lambda repressor-like DNA-binding domains"/>
    <property type="match status" value="1"/>
</dbReference>
<gene>
    <name evidence="7" type="ORF">GLP18_01310</name>
</gene>